<evidence type="ECO:0000256" key="6">
    <source>
        <dbReference type="ARBA" id="ARBA00022989"/>
    </source>
</evidence>
<dbReference type="Proteomes" id="UP000678393">
    <property type="component" value="Unassembled WGS sequence"/>
</dbReference>
<evidence type="ECO:0000256" key="9">
    <source>
        <dbReference type="SAM" id="Phobius"/>
    </source>
</evidence>
<protein>
    <recommendedName>
        <fullName evidence="3">Triple QxxK/R motif-containing protein</fullName>
    </recommendedName>
</protein>
<keyword evidence="5" id="KW-0256">Endoplasmic reticulum</keyword>
<organism evidence="10 11">
    <name type="scientific">Candidula unifasciata</name>
    <dbReference type="NCBI Taxonomy" id="100452"/>
    <lineage>
        <taxon>Eukaryota</taxon>
        <taxon>Metazoa</taxon>
        <taxon>Spiralia</taxon>
        <taxon>Lophotrochozoa</taxon>
        <taxon>Mollusca</taxon>
        <taxon>Gastropoda</taxon>
        <taxon>Heterobranchia</taxon>
        <taxon>Euthyneura</taxon>
        <taxon>Panpulmonata</taxon>
        <taxon>Eupulmonata</taxon>
        <taxon>Stylommatophora</taxon>
        <taxon>Helicina</taxon>
        <taxon>Helicoidea</taxon>
        <taxon>Geomitridae</taxon>
        <taxon>Candidula</taxon>
    </lineage>
</organism>
<dbReference type="PANTHER" id="PTHR20583:SF1">
    <property type="entry name" value="TRIPLE QXXK_R MOTIF-CONTAINING PROTEIN"/>
    <property type="match status" value="1"/>
</dbReference>
<comment type="caution">
    <text evidence="10">The sequence shown here is derived from an EMBL/GenBank/DDBJ whole genome shotgun (WGS) entry which is preliminary data.</text>
</comment>
<evidence type="ECO:0000313" key="11">
    <source>
        <dbReference type="Proteomes" id="UP000678393"/>
    </source>
</evidence>
<evidence type="ECO:0000256" key="2">
    <source>
        <dbReference type="ARBA" id="ARBA00007709"/>
    </source>
</evidence>
<comment type="similarity">
    <text evidence="2">Belongs to the TRIQK family.</text>
</comment>
<feature type="compositionally biased region" description="Basic and acidic residues" evidence="8">
    <location>
        <begin position="16"/>
        <end position="41"/>
    </location>
</feature>
<dbReference type="EMBL" id="CAJHNH020003086">
    <property type="protein sequence ID" value="CAG5128480.1"/>
    <property type="molecule type" value="Genomic_DNA"/>
</dbReference>
<sequence length="87" mass="9806">MGRKDTTAQQSQPLDQYRKQIGKQDWKKSKKDVKSMKQKAAETNEFTPQNILLIIGLIVTVLSGLYMLLVWHLGVTPAGDVKDKAHV</sequence>
<evidence type="ECO:0000313" key="10">
    <source>
        <dbReference type="EMBL" id="CAG5128480.1"/>
    </source>
</evidence>
<reference evidence="10" key="1">
    <citation type="submission" date="2021-04" db="EMBL/GenBank/DDBJ databases">
        <authorList>
            <consortium name="Molecular Ecology Group"/>
        </authorList>
    </citation>
    <scope>NUCLEOTIDE SEQUENCE</scope>
</reference>
<keyword evidence="4 9" id="KW-0812">Transmembrane</keyword>
<feature type="transmembrane region" description="Helical" evidence="9">
    <location>
        <begin position="51"/>
        <end position="73"/>
    </location>
</feature>
<gene>
    <name evidence="10" type="ORF">CUNI_LOCUS14038</name>
</gene>
<keyword evidence="7 9" id="KW-0472">Membrane</keyword>
<evidence type="ECO:0000256" key="5">
    <source>
        <dbReference type="ARBA" id="ARBA00022824"/>
    </source>
</evidence>
<evidence type="ECO:0000256" key="4">
    <source>
        <dbReference type="ARBA" id="ARBA00022692"/>
    </source>
</evidence>
<dbReference type="GO" id="GO:0005789">
    <property type="term" value="C:endoplasmic reticulum membrane"/>
    <property type="evidence" value="ECO:0007669"/>
    <property type="project" value="UniProtKB-SubCell"/>
</dbReference>
<feature type="region of interest" description="Disordered" evidence="8">
    <location>
        <begin position="1"/>
        <end position="41"/>
    </location>
</feature>
<dbReference type="PANTHER" id="PTHR20583">
    <property type="entry name" value="TRIPLE QXXK/R MOTIF-CONTAINING PROTEIN"/>
    <property type="match status" value="1"/>
</dbReference>
<evidence type="ECO:0000256" key="1">
    <source>
        <dbReference type="ARBA" id="ARBA00004389"/>
    </source>
</evidence>
<comment type="subcellular location">
    <subcellularLocation>
        <location evidence="1">Endoplasmic reticulum membrane</location>
        <topology evidence="1">Single-pass membrane protein</topology>
    </subcellularLocation>
</comment>
<dbReference type="InterPro" id="IPR024842">
    <property type="entry name" value="TRIQK"/>
</dbReference>
<evidence type="ECO:0000256" key="3">
    <source>
        <dbReference type="ARBA" id="ARBA00014257"/>
    </source>
</evidence>
<evidence type="ECO:0000256" key="8">
    <source>
        <dbReference type="SAM" id="MobiDB-lite"/>
    </source>
</evidence>
<proteinExistence type="inferred from homology"/>
<accession>A0A8S3ZLB6</accession>
<name>A0A8S3ZLB6_9EUPU</name>
<keyword evidence="11" id="KW-1185">Reference proteome</keyword>
<dbReference type="AlphaFoldDB" id="A0A8S3ZLB6"/>
<evidence type="ECO:0000256" key="7">
    <source>
        <dbReference type="ARBA" id="ARBA00023136"/>
    </source>
</evidence>
<dbReference type="Pfam" id="PF15168">
    <property type="entry name" value="TRIQK"/>
    <property type="match status" value="1"/>
</dbReference>
<keyword evidence="6 9" id="KW-1133">Transmembrane helix</keyword>